<dbReference type="eggNOG" id="COG3941">
    <property type="taxonomic scope" value="Bacteria"/>
</dbReference>
<feature type="coiled-coil region" evidence="1">
    <location>
        <begin position="6"/>
        <end position="40"/>
    </location>
</feature>
<dbReference type="Proteomes" id="UP000000845">
    <property type="component" value="Chromosome"/>
</dbReference>
<evidence type="ECO:0000313" key="4">
    <source>
        <dbReference type="Proteomes" id="UP000000845"/>
    </source>
</evidence>
<name>D1AGA2_SEBTE</name>
<feature type="coiled-coil region" evidence="1">
    <location>
        <begin position="1145"/>
        <end position="1173"/>
    </location>
</feature>
<dbReference type="HOGENOM" id="CLU_240930_0_0_0"/>
<sequence>MEQDRIETVLSVVDNYTREIERYRNELNTVTRQINSMGNTSGGATSGVQKLAASLGGIKGILAGLGIAVGIKEIGKLGMSCIDAASEIKELDNVLEQVFERGSNEVVKWADSISTNVGRASFELQQQAAIFGAVFKGAGIKTEDLHDMSLALSELAADFSSFYDNDMSEVFTALKSGLTGETEPLKRYGIILNETTAAEYALSQGIKTKWREMSEAQKQIVRYNFLMEKTKFVQGDAERTIDSYANQVKVLNAYWDSISRTLGQKFIPAGEDTLHVINSLMGTIDGWLNKPTAGGYIGEFLGEASEIQNLAAEYEALSKKASLTNDEESRRVQIFSELQTKYPDILSGISGEKSAYRDVITALDDVIERLKEKIKLQIMEGFSDEMAKEVKKFTDKINKAMETANNIKVKIATDFNIDADKFVTPQMIEELKKSMDKGMAERMAATGKMTAEFEDMLVQQGVNDKNAIYIARMLTDYAANQVEVMQKQEQGYVKLEDNLTKIAQKRDNTIEIFDKFASSIEAGDNQILQGIFSVKQDIKNNANNIISNSKIAQLESDKYIAGVVRDSKGEVVGRIDGSEKALSMEMLQGFLETNDHITIMGSELHTTISKGLNGMYNIVQRSAQNGVVVNETDKNAENLEKAIRGLSKNINKPNLGDYNKASGGSSKNKGGKGKSPEKDKWEQMLESLNKQIKDFSINSEVLAGKIKNARNELDKLEISKIIDFRDALDWSNAEVLQSFIKIKETSRDLARTLGDKGAVEQYTQEIKKLNEQLYFANTSKDYKKKTEELNYDIKKDDNKQVYNELIKNMAEYFEASSIDLEKRYTEGMDDYDIYLDKQIKLLEGIEDTFDKLGLTNKKLAAVMEKEALIREKNQNNVIDQIKEIRAMGELLGTDQSEVDKQIADVYKNSSETIAKSIYELTKRIEQLKKNTPQSTEVKEEKTENPVKNIAKSDKSTEELQKELIFINSEIVKNQKVLSELNSHLSILPENLRSKQEEEFKRNIDLWQKLLDNAYAKKEQLEYSLGTPAVVASTKKDGEITGLLTTEDKKILEDFNIKLGEQLKYITHGINIDFSEFSTIDDIKAMYDETQKQLSELSGKKDNAVNKSKKETYTVLLQSLSEILKTNTGREIVNKGTQKTVKTTNIGELERLKAEETEKLVQALKNEREQREIARQSSQVYDFEKGIEDLFLNINPQGIQESLISGVKDLFDKAVQGTDISGIYNKKYSEVFGNAFREAMEGYTASGDYRKDQIEQEKILIETMQKLATSSDMAVRSIANLTLFDTVKNQLDELAGHLSTAGEVLKDDFLKNLATTVESLSALAESLKNTSLTGNSKIGSVLSGVGGFLSNVTSGIGMVTGLVSTGVGLFRSAGDLLGFGSSKKQKAKNEEERKKAAEWYEKQFKENTDLIKSINDLTGSIVDLNTKLIQNIASDTSDKNIAKQKNYYDNLIKTTGNLFDENITATGHSTSKKRRLFGSKTTDSYATLNQSFEEYFGDAWKYTARDSKSLEQFYDSYLENFDLNSLKNKLGKKSLDNHNIEEVKGQFLRFIDDIKTMERHSANLPKNGILESFEGVEVVDVFELRDEYQKQLESIYKGMGKDPENYREEILNQVNALIQEGETIISAFNDVKSAFYGKIIEGDETIMSLATGMESYFTKLRTNISKVFYDINFQGLEESFNNKFANISDKLADFRLSGNTDLNAFVNENLNFWNEFTMLKSTENIKNDMNEVLNILKSQAKGAGLSDDVINAMFPDSAIDDKAEDIRSALEKAMRDALDTNSFSQFSMSLGDSIYSSVKDGLIEAFYESETFKGLAEKYFLNDEYTKALEGAGSFKDAYDIIKAQLDKAEVQLQAEGLDFRGTNSSTGEYYGGLSNSYKTATGLLANDININYTLNNYGFLEAEDFLKKMVKTVKEELHKSSKKEV</sequence>
<dbReference type="eggNOG" id="COG1293">
    <property type="taxonomic scope" value="Bacteria"/>
</dbReference>
<keyword evidence="4" id="KW-1185">Reference proteome</keyword>
<organism evidence="3 4">
    <name type="scientific">Sebaldella termitidis (strain ATCC 33386 / NCTC 11300)</name>
    <dbReference type="NCBI Taxonomy" id="526218"/>
    <lineage>
        <taxon>Bacteria</taxon>
        <taxon>Fusobacteriati</taxon>
        <taxon>Fusobacteriota</taxon>
        <taxon>Fusobacteriia</taxon>
        <taxon>Fusobacteriales</taxon>
        <taxon>Leptotrichiaceae</taxon>
        <taxon>Sebaldella</taxon>
    </lineage>
</organism>
<feature type="compositionally biased region" description="Low complexity" evidence="2">
    <location>
        <begin position="659"/>
        <end position="668"/>
    </location>
</feature>
<gene>
    <name evidence="3" type="ordered locus">Sterm_3894</name>
</gene>
<dbReference type="RefSeq" id="WP_012863303.1">
    <property type="nucleotide sequence ID" value="NC_013517.1"/>
</dbReference>
<feature type="coiled-coil region" evidence="1">
    <location>
        <begin position="1079"/>
        <end position="1106"/>
    </location>
</feature>
<protein>
    <submittedName>
        <fullName evidence="3">Uncharacterized protein</fullName>
    </submittedName>
</protein>
<feature type="region of interest" description="Disordered" evidence="2">
    <location>
        <begin position="654"/>
        <end position="679"/>
    </location>
</feature>
<dbReference type="EMBL" id="CP001739">
    <property type="protein sequence ID" value="ACZ10728.1"/>
    <property type="molecule type" value="Genomic_DNA"/>
</dbReference>
<evidence type="ECO:0000313" key="3">
    <source>
        <dbReference type="EMBL" id="ACZ10728.1"/>
    </source>
</evidence>
<dbReference type="KEGG" id="str:Sterm_3894"/>
<proteinExistence type="predicted"/>
<evidence type="ECO:0000256" key="1">
    <source>
        <dbReference type="SAM" id="Coils"/>
    </source>
</evidence>
<reference evidence="3 4" key="2">
    <citation type="journal article" date="2010" name="Stand. Genomic Sci.">
        <title>Complete genome sequence of Sebaldella termitidis type strain (NCTC 11300).</title>
        <authorList>
            <person name="Harmon-Smith M."/>
            <person name="Celia L."/>
            <person name="Chertkov O."/>
            <person name="Lapidus A."/>
            <person name="Copeland A."/>
            <person name="Glavina Del Rio T."/>
            <person name="Nolan M."/>
            <person name="Lucas S."/>
            <person name="Tice H."/>
            <person name="Cheng J.F."/>
            <person name="Han C."/>
            <person name="Detter J.C."/>
            <person name="Bruce D."/>
            <person name="Goodwin L."/>
            <person name="Pitluck S."/>
            <person name="Pati A."/>
            <person name="Liolios K."/>
            <person name="Ivanova N."/>
            <person name="Mavromatis K."/>
            <person name="Mikhailova N."/>
            <person name="Chen A."/>
            <person name="Palaniappan K."/>
            <person name="Land M."/>
            <person name="Hauser L."/>
            <person name="Chang Y.J."/>
            <person name="Jeffries C.D."/>
            <person name="Brettin T."/>
            <person name="Goker M."/>
            <person name="Beck B."/>
            <person name="Bristow J."/>
            <person name="Eisen J.A."/>
            <person name="Markowitz V."/>
            <person name="Hugenholtz P."/>
            <person name="Kyrpides N.C."/>
            <person name="Klenk H.P."/>
            <person name="Chen F."/>
        </authorList>
    </citation>
    <scope>NUCLEOTIDE SEQUENCE [LARGE SCALE GENOMIC DNA]</scope>
    <source>
        <strain evidence="4">ATCC 33386 / NCTC 11300</strain>
    </source>
</reference>
<reference evidence="4" key="1">
    <citation type="submission" date="2009-09" db="EMBL/GenBank/DDBJ databases">
        <title>The complete chromosome of Sebaldella termitidis ATCC 33386.</title>
        <authorList>
            <consortium name="US DOE Joint Genome Institute (JGI-PGF)"/>
            <person name="Lucas S."/>
            <person name="Copeland A."/>
            <person name="Lapidus A."/>
            <person name="Glavina del Rio T."/>
            <person name="Dalin E."/>
            <person name="Tice H."/>
            <person name="Bruce D."/>
            <person name="Goodwin L."/>
            <person name="Pitluck S."/>
            <person name="Kyrpides N."/>
            <person name="Mavromatis K."/>
            <person name="Ivanova N."/>
            <person name="Mikhailova N."/>
            <person name="Sims D."/>
            <person name="Meincke L."/>
            <person name="Brettin T."/>
            <person name="Detter J.C."/>
            <person name="Han C."/>
            <person name="Larimer F."/>
            <person name="Land M."/>
            <person name="Hauser L."/>
            <person name="Markowitz V."/>
            <person name="Cheng J.F."/>
            <person name="Hugenholtz P."/>
            <person name="Woyke T."/>
            <person name="Wu D."/>
            <person name="Eisen J.A."/>
        </authorList>
    </citation>
    <scope>NUCLEOTIDE SEQUENCE [LARGE SCALE GENOMIC DNA]</scope>
    <source>
        <strain evidence="4">ATCC 33386 / NCTC 11300</strain>
    </source>
</reference>
<keyword evidence="1" id="KW-0175">Coiled coil</keyword>
<dbReference type="STRING" id="526218.Sterm_3894"/>
<evidence type="ECO:0000256" key="2">
    <source>
        <dbReference type="SAM" id="MobiDB-lite"/>
    </source>
</evidence>
<accession>D1AGA2</accession>